<evidence type="ECO:0000259" key="1">
    <source>
        <dbReference type="Pfam" id="PF22987"/>
    </source>
</evidence>
<evidence type="ECO:0000313" key="5">
    <source>
        <dbReference type="Proteomes" id="UP001476798"/>
    </source>
</evidence>
<reference evidence="4 5" key="1">
    <citation type="submission" date="2021-06" db="EMBL/GenBank/DDBJ databases">
        <authorList>
            <person name="Palmer J.M."/>
        </authorList>
    </citation>
    <scope>NUCLEOTIDE SEQUENCE [LARGE SCALE GENOMIC DNA]</scope>
    <source>
        <strain evidence="4 5">GA_2019</strain>
        <tissue evidence="4">Muscle</tissue>
    </source>
</reference>
<dbReference type="InterPro" id="IPR054504">
    <property type="entry name" value="PWWP_KDM3B"/>
</dbReference>
<dbReference type="Proteomes" id="UP001476798">
    <property type="component" value="Unassembled WGS sequence"/>
</dbReference>
<dbReference type="InterPro" id="IPR054503">
    <property type="entry name" value="KDM3AB_Tudor"/>
</dbReference>
<feature type="domain" description="Lysine-specific demethylase 3B PWWP" evidence="2">
    <location>
        <begin position="95"/>
        <end position="193"/>
    </location>
</feature>
<evidence type="ECO:0000259" key="3">
    <source>
        <dbReference type="Pfam" id="PF22989"/>
    </source>
</evidence>
<dbReference type="EMBL" id="JAHRIO010070874">
    <property type="protein sequence ID" value="MEQ2181622.1"/>
    <property type="molecule type" value="Genomic_DNA"/>
</dbReference>
<accession>A0ABV0PDS4</accession>
<organism evidence="4 5">
    <name type="scientific">Goodea atripinnis</name>
    <dbReference type="NCBI Taxonomy" id="208336"/>
    <lineage>
        <taxon>Eukaryota</taxon>
        <taxon>Metazoa</taxon>
        <taxon>Chordata</taxon>
        <taxon>Craniata</taxon>
        <taxon>Vertebrata</taxon>
        <taxon>Euteleostomi</taxon>
        <taxon>Actinopterygii</taxon>
        <taxon>Neopterygii</taxon>
        <taxon>Teleostei</taxon>
        <taxon>Neoteleostei</taxon>
        <taxon>Acanthomorphata</taxon>
        <taxon>Ovalentaria</taxon>
        <taxon>Atherinomorphae</taxon>
        <taxon>Cyprinodontiformes</taxon>
        <taxon>Goodeidae</taxon>
        <taxon>Goodea</taxon>
    </lineage>
</organism>
<keyword evidence="5" id="KW-1185">Reference proteome</keyword>
<protein>
    <submittedName>
        <fullName evidence="4">Uncharacterized protein</fullName>
    </submittedName>
</protein>
<gene>
    <name evidence="4" type="ORF">GOODEAATRI_013474</name>
</gene>
<dbReference type="Pfam" id="PF22989">
    <property type="entry name" value="DUF7030"/>
    <property type="match status" value="1"/>
</dbReference>
<feature type="domain" description="Lysine-specific demethylase 3A/B tudor" evidence="1">
    <location>
        <begin position="195"/>
        <end position="240"/>
    </location>
</feature>
<feature type="non-terminal residue" evidence="4">
    <location>
        <position position="240"/>
    </location>
</feature>
<dbReference type="Pfam" id="PF22988">
    <property type="entry name" value="PWWP_KDM3B"/>
    <property type="match status" value="1"/>
</dbReference>
<dbReference type="Pfam" id="PF22987">
    <property type="entry name" value="Tudor_KDM3B"/>
    <property type="match status" value="1"/>
</dbReference>
<feature type="domain" description="DUF7030" evidence="3">
    <location>
        <begin position="6"/>
        <end position="54"/>
    </location>
</feature>
<evidence type="ECO:0000313" key="4">
    <source>
        <dbReference type="EMBL" id="MEQ2181622.1"/>
    </source>
</evidence>
<sequence>MGDSLELIGKRLILLLDDGRPANGSETEQPAWARDWLRGTVRAVSVIGLAAPEVSEGGEATTASTAAGLTVFLEFENASQRCSWVQVYSDAVKAVLVEDSVVWVSPSDGTRTSGVSGPATAWPALTFRSLVDRVGLGSLVPVEYFGTKNSEFLPDDKAFQRFEVDKDMRHPLLLEQPSLLAAVSSWHTDFKLQEIFRKGSFTIQGRRVRVYQPEFEECWAFGLVSQHDPISHVMEITLDK</sequence>
<evidence type="ECO:0000259" key="2">
    <source>
        <dbReference type="Pfam" id="PF22988"/>
    </source>
</evidence>
<dbReference type="InterPro" id="IPR054294">
    <property type="entry name" value="DUF7030"/>
</dbReference>
<proteinExistence type="predicted"/>
<comment type="caution">
    <text evidence="4">The sequence shown here is derived from an EMBL/GenBank/DDBJ whole genome shotgun (WGS) entry which is preliminary data.</text>
</comment>
<name>A0ABV0PDS4_9TELE</name>